<dbReference type="RefSeq" id="XP_024586096.1">
    <property type="nucleotide sequence ID" value="XM_024720948.1"/>
</dbReference>
<proteinExistence type="predicted"/>
<dbReference type="GeneID" id="36402532"/>
<evidence type="ECO:0000313" key="2">
    <source>
        <dbReference type="Proteomes" id="UP000054928"/>
    </source>
</evidence>
<accession>A0A0P1B4L0</accession>
<name>A0A0P1B4L0_PLAHL</name>
<organism evidence="1 2">
    <name type="scientific">Plasmopara halstedii</name>
    <name type="common">Downy mildew of sunflower</name>
    <dbReference type="NCBI Taxonomy" id="4781"/>
    <lineage>
        <taxon>Eukaryota</taxon>
        <taxon>Sar</taxon>
        <taxon>Stramenopiles</taxon>
        <taxon>Oomycota</taxon>
        <taxon>Peronosporomycetes</taxon>
        <taxon>Peronosporales</taxon>
        <taxon>Peronosporaceae</taxon>
        <taxon>Plasmopara</taxon>
    </lineage>
</organism>
<evidence type="ECO:0000313" key="1">
    <source>
        <dbReference type="EMBL" id="CEG49727.1"/>
    </source>
</evidence>
<dbReference type="EMBL" id="CCYD01003090">
    <property type="protein sequence ID" value="CEG49727.1"/>
    <property type="molecule type" value="Genomic_DNA"/>
</dbReference>
<dbReference type="Proteomes" id="UP000054928">
    <property type="component" value="Unassembled WGS sequence"/>
</dbReference>
<protein>
    <submittedName>
        <fullName evidence="1">Uncharacterized protein</fullName>
    </submittedName>
</protein>
<reference evidence="2" key="1">
    <citation type="submission" date="2014-09" db="EMBL/GenBank/DDBJ databases">
        <authorList>
            <person name="Sharma Rahul"/>
            <person name="Thines Marco"/>
        </authorList>
    </citation>
    <scope>NUCLEOTIDE SEQUENCE [LARGE SCALE GENOMIC DNA]</scope>
</reference>
<keyword evidence="2" id="KW-1185">Reference proteome</keyword>
<sequence length="55" mass="6127">MNIKKHSIKLHGYLDEQQCGGDRRLHKLLASRVVAGCNNHNVICVENDASLKTPT</sequence>
<dbReference type="AlphaFoldDB" id="A0A0P1B4L0"/>